<dbReference type="eggNOG" id="COG1404">
    <property type="taxonomic scope" value="Bacteria"/>
</dbReference>
<dbReference type="InterPro" id="IPR023828">
    <property type="entry name" value="Peptidase_S8_Ser-AS"/>
</dbReference>
<dbReference type="SUPFAM" id="SSF52743">
    <property type="entry name" value="Subtilisin-like"/>
    <property type="match status" value="1"/>
</dbReference>
<dbReference type="PROSITE" id="PS00138">
    <property type="entry name" value="SUBTILASE_SER"/>
    <property type="match status" value="1"/>
</dbReference>
<name>H9UGY8_SPIAZ</name>
<dbReference type="HOGENOM" id="CLU_399486_0_0_12"/>
<dbReference type="InterPro" id="IPR022398">
    <property type="entry name" value="Peptidase_S8_His-AS"/>
</dbReference>
<evidence type="ECO:0000256" key="2">
    <source>
        <dbReference type="ARBA" id="ARBA00022670"/>
    </source>
</evidence>
<dbReference type="PROSITE" id="PS00137">
    <property type="entry name" value="SUBTILASE_HIS"/>
    <property type="match status" value="1"/>
</dbReference>
<evidence type="ECO:0000256" key="5">
    <source>
        <dbReference type="PROSITE-ProRule" id="PRU01240"/>
    </source>
</evidence>
<keyword evidence="2 5" id="KW-0645">Protease</keyword>
<feature type="domain" description="Peptidase S8/S53" evidence="6">
    <location>
        <begin position="154"/>
        <end position="402"/>
    </location>
</feature>
<dbReference type="PATRIC" id="fig|889378.3.peg.690"/>
<dbReference type="Gene3D" id="3.40.50.200">
    <property type="entry name" value="Peptidase S8/S53 domain"/>
    <property type="match status" value="1"/>
</dbReference>
<keyword evidence="8" id="KW-1185">Reference proteome</keyword>
<dbReference type="PANTHER" id="PTHR43399:SF4">
    <property type="entry name" value="CELL WALL-ASSOCIATED PROTEASE"/>
    <property type="match status" value="1"/>
</dbReference>
<sequence>MIRVLYGYLVVLLVSGLVITGCNITGSGISGSAADPGGPVEPASPDEYRIAGAYEVRLQPDVAGRLTEVATELAQIPGVSVGRHIAVGRSHYLTASIDTAAGLAAVRSMPDIQFVEQQVRYRGFSEPDATFIGRQYALAVADLFEAWPLSTGSEDVVVAVADTGIRGSHSDFAHERFVDGWNSIASAVIPAGDDADDQGHGTHVAGIIGADGANSAGIAGAAWNVTLMDIKVLGGDGSGTSAGIAEGVVQAVERGADIINMSLGGPMPNVLMAEAIAYAHQSDVLVVVSMGNNNDRRRQFPASYPGVMAVGATDGNEERSTFSSMGGHMWITAPGTRIFSTLRNGSHGYMSGTSMSAPLVAGVAALVRSVNPELTAPQVMEVMRDTALDYGTAGFNEEFGYGMVQAAAAVQTALDLADPESQAVDTLGSLRVRFSHDSMEIFMGTPVLLIDQSTGKVRSVAMIGQGEFSQEWDDNQPGDTWFQHIPAGQYQLVMNSGMSNRISQSVEITPGETITQAIDIEFLDAVPIGVATTPAYEEYLEWEYADVRLRMYLGDDPEPFADESYREGPPLGSLLDAFPVYTHGFDPEGEPLYIQLSIVDDPVDEFTTPELGWSKGAITLQVDYEQGVNDTLSMWYSLEQYPRDYWDSYTSREEAYPLVLGSRLPVHLTHPDNPEGSGSEEVWFKLAF</sequence>
<gene>
    <name evidence="7" type="ordered locus">Spiaf_0681</name>
</gene>
<accession>H9UGY8</accession>
<dbReference type="AlphaFoldDB" id="H9UGY8"/>
<dbReference type="InterPro" id="IPR036852">
    <property type="entry name" value="Peptidase_S8/S53_dom_sf"/>
</dbReference>
<evidence type="ECO:0000256" key="3">
    <source>
        <dbReference type="ARBA" id="ARBA00022801"/>
    </source>
</evidence>
<dbReference type="EMBL" id="CP003282">
    <property type="protein sequence ID" value="AFG36781.1"/>
    <property type="molecule type" value="Genomic_DNA"/>
</dbReference>
<evidence type="ECO:0000256" key="4">
    <source>
        <dbReference type="ARBA" id="ARBA00022825"/>
    </source>
</evidence>
<reference evidence="8" key="1">
    <citation type="journal article" date="2013" name="Stand. Genomic Sci.">
        <title>Complete genome sequence of the halophilic bacterium Spirochaeta africana type strain (Z-7692(T)) from the alkaline Lake Magadi in the East African Rift.</title>
        <authorList>
            <person name="Liolos K."/>
            <person name="Abt B."/>
            <person name="Scheuner C."/>
            <person name="Teshima H."/>
            <person name="Held B."/>
            <person name="Lapidus A."/>
            <person name="Nolan M."/>
            <person name="Lucas S."/>
            <person name="Deshpande S."/>
            <person name="Cheng J.F."/>
            <person name="Tapia R."/>
            <person name="Goodwin L.A."/>
            <person name="Pitluck S."/>
            <person name="Pagani I."/>
            <person name="Ivanova N."/>
            <person name="Mavromatis K."/>
            <person name="Mikhailova N."/>
            <person name="Huntemann M."/>
            <person name="Pati A."/>
            <person name="Chen A."/>
            <person name="Palaniappan K."/>
            <person name="Land M."/>
            <person name="Rohde M."/>
            <person name="Tindall B.J."/>
            <person name="Detter J.C."/>
            <person name="Goker M."/>
            <person name="Bristow J."/>
            <person name="Eisen J.A."/>
            <person name="Markowitz V."/>
            <person name="Hugenholtz P."/>
            <person name="Woyke T."/>
            <person name="Klenk H.P."/>
            <person name="Kyrpides N.C."/>
        </authorList>
    </citation>
    <scope>NUCLEOTIDE SEQUENCE</scope>
    <source>
        <strain evidence="8">ATCC 700263 / DSM 8902 / Z-7692</strain>
    </source>
</reference>
<dbReference type="GO" id="GO:0006508">
    <property type="term" value="P:proteolysis"/>
    <property type="evidence" value="ECO:0007669"/>
    <property type="project" value="UniProtKB-KW"/>
</dbReference>
<keyword evidence="4 5" id="KW-0720">Serine protease</keyword>
<dbReference type="InterPro" id="IPR051048">
    <property type="entry name" value="Peptidase_S8/S53_subtilisin"/>
</dbReference>
<feature type="active site" description="Charge relay system" evidence="5">
    <location>
        <position position="162"/>
    </location>
</feature>
<proteinExistence type="inferred from homology"/>
<dbReference type="PROSITE" id="PS51892">
    <property type="entry name" value="SUBTILASE"/>
    <property type="match status" value="1"/>
</dbReference>
<dbReference type="STRING" id="889378.Spiaf_0681"/>
<dbReference type="PANTHER" id="PTHR43399">
    <property type="entry name" value="SUBTILISIN-RELATED"/>
    <property type="match status" value="1"/>
</dbReference>
<dbReference type="InterPro" id="IPR000209">
    <property type="entry name" value="Peptidase_S8/S53_dom"/>
</dbReference>
<feature type="active site" description="Charge relay system" evidence="5">
    <location>
        <position position="354"/>
    </location>
</feature>
<protein>
    <submittedName>
        <fullName evidence="7">Subtilisin-like serine protease</fullName>
    </submittedName>
</protein>
<evidence type="ECO:0000259" key="6">
    <source>
        <dbReference type="Pfam" id="PF00082"/>
    </source>
</evidence>
<dbReference type="OrthoDB" id="355163at2"/>
<dbReference type="InterPro" id="IPR015500">
    <property type="entry name" value="Peptidase_S8_subtilisin-rel"/>
</dbReference>
<feature type="active site" description="Charge relay system" evidence="5">
    <location>
        <position position="200"/>
    </location>
</feature>
<evidence type="ECO:0000313" key="8">
    <source>
        <dbReference type="Proteomes" id="UP000007383"/>
    </source>
</evidence>
<dbReference type="GO" id="GO:0004252">
    <property type="term" value="F:serine-type endopeptidase activity"/>
    <property type="evidence" value="ECO:0007669"/>
    <property type="project" value="UniProtKB-UniRule"/>
</dbReference>
<comment type="similarity">
    <text evidence="1 5">Belongs to the peptidase S8 family.</text>
</comment>
<dbReference type="Proteomes" id="UP000007383">
    <property type="component" value="Chromosome"/>
</dbReference>
<dbReference type="PROSITE" id="PS51257">
    <property type="entry name" value="PROKAR_LIPOPROTEIN"/>
    <property type="match status" value="1"/>
</dbReference>
<dbReference type="RefSeq" id="WP_014454778.1">
    <property type="nucleotide sequence ID" value="NC_017098.1"/>
</dbReference>
<evidence type="ECO:0000313" key="7">
    <source>
        <dbReference type="EMBL" id="AFG36781.1"/>
    </source>
</evidence>
<organism evidence="7 8">
    <name type="scientific">Spirochaeta africana (strain ATCC 700263 / DSM 8902 / Z-7692)</name>
    <dbReference type="NCBI Taxonomy" id="889378"/>
    <lineage>
        <taxon>Bacteria</taxon>
        <taxon>Pseudomonadati</taxon>
        <taxon>Spirochaetota</taxon>
        <taxon>Spirochaetia</taxon>
        <taxon>Spirochaetales</taxon>
        <taxon>Spirochaetaceae</taxon>
        <taxon>Spirochaeta</taxon>
    </lineage>
</organism>
<dbReference type="KEGG" id="sfc:Spiaf_0681"/>
<dbReference type="Pfam" id="PF00082">
    <property type="entry name" value="Peptidase_S8"/>
    <property type="match status" value="1"/>
</dbReference>
<dbReference type="PRINTS" id="PR00723">
    <property type="entry name" value="SUBTILISIN"/>
</dbReference>
<evidence type="ECO:0000256" key="1">
    <source>
        <dbReference type="ARBA" id="ARBA00011073"/>
    </source>
</evidence>
<keyword evidence="3 5" id="KW-0378">Hydrolase</keyword>